<dbReference type="PROSITE" id="PS51257">
    <property type="entry name" value="PROKAR_LIPOPROTEIN"/>
    <property type="match status" value="1"/>
</dbReference>
<dbReference type="KEGG" id="naci:NUH88_17450"/>
<evidence type="ECO:0000256" key="3">
    <source>
        <dbReference type="ARBA" id="ARBA00022801"/>
    </source>
</evidence>
<dbReference type="Pfam" id="PF01019">
    <property type="entry name" value="G_glu_transpept"/>
    <property type="match status" value="1"/>
</dbReference>
<dbReference type="PANTHER" id="PTHR43199">
    <property type="entry name" value="GLUTATHIONE HYDROLASE"/>
    <property type="match status" value="1"/>
</dbReference>
<sequence length="520" mass="53891">MFRKTVPLALAMCAGLLTGCASDEVVEVTEGFFGAVAVDEPRAAVVAQDVLVQGGNAADAAVSAFFTLAVTLPSSAGLGANGSCVVFDPAGNRFEQLSFQSRPLSNGDDGIAVPLGPRAMFALHARYGSLPFGQLIRDAEQLARFGDIVSRRLAEDLARDGAVLREAGPDRSELLAPSGDLLAAGSPLQQLDLAATLSRLRGAGVGDLYSGQLAQRFIESAKTLGYTVDPARLRAEVPSWSDATGVEFDSHIWALAASRPKDQALLAKTLAIAFHEADWATSPRETDPLMVAEMSVRAANAVAAGNMDASEDEAERLFGDFRPGAERSRATPGAIALFGGTAHSGATSFTVSDKRGLSVGCALTMNHAFGTGKVLPEMGVLAAPSRVGTEAPLAAAVIAGNRNAWQVHMTAMAAGGRSVVSALAPAIARNYVGGQQLAGAVAAVRSHYDPSADMLYVEQGTEQAAANAAAAAGYRVRLADLPVGAVRLFRCKNGLPRSELDCGAADDPRGRGLMLYEAVK</sequence>
<dbReference type="GO" id="GO:0016740">
    <property type="term" value="F:transferase activity"/>
    <property type="evidence" value="ECO:0007669"/>
    <property type="project" value="UniProtKB-KW"/>
</dbReference>
<organism evidence="6 7">
    <name type="scientific">Nisaea acidiphila</name>
    <dbReference type="NCBI Taxonomy" id="1862145"/>
    <lineage>
        <taxon>Bacteria</taxon>
        <taxon>Pseudomonadati</taxon>
        <taxon>Pseudomonadota</taxon>
        <taxon>Alphaproteobacteria</taxon>
        <taxon>Rhodospirillales</taxon>
        <taxon>Thalassobaculaceae</taxon>
        <taxon>Nisaea</taxon>
    </lineage>
</organism>
<evidence type="ECO:0000256" key="2">
    <source>
        <dbReference type="ARBA" id="ARBA00022679"/>
    </source>
</evidence>
<dbReference type="Proteomes" id="UP001060336">
    <property type="component" value="Chromosome"/>
</dbReference>
<evidence type="ECO:0000313" key="6">
    <source>
        <dbReference type="EMBL" id="UUX49178.1"/>
    </source>
</evidence>
<keyword evidence="4" id="KW-0865">Zymogen</keyword>
<dbReference type="EMBL" id="CP102480">
    <property type="protein sequence ID" value="UUX49178.1"/>
    <property type="molecule type" value="Genomic_DNA"/>
</dbReference>
<evidence type="ECO:0000256" key="5">
    <source>
        <dbReference type="SAM" id="SignalP"/>
    </source>
</evidence>
<dbReference type="PRINTS" id="PR01210">
    <property type="entry name" value="GGTRANSPTASE"/>
</dbReference>
<dbReference type="InterPro" id="IPR051792">
    <property type="entry name" value="GGT_bact"/>
</dbReference>
<dbReference type="Gene3D" id="3.60.20.40">
    <property type="match status" value="1"/>
</dbReference>
<name>A0A9J7AQL8_9PROT</name>
<evidence type="ECO:0000256" key="4">
    <source>
        <dbReference type="ARBA" id="ARBA00023145"/>
    </source>
</evidence>
<dbReference type="InterPro" id="IPR043137">
    <property type="entry name" value="GGT_ssub_C"/>
</dbReference>
<dbReference type="AlphaFoldDB" id="A0A9J7AQL8"/>
<feature type="chain" id="PRO_5039895769" evidence="5">
    <location>
        <begin position="24"/>
        <end position="520"/>
    </location>
</feature>
<dbReference type="SUPFAM" id="SSF56235">
    <property type="entry name" value="N-terminal nucleophile aminohydrolases (Ntn hydrolases)"/>
    <property type="match status" value="1"/>
</dbReference>
<accession>A0A9J7AQL8</accession>
<keyword evidence="7" id="KW-1185">Reference proteome</keyword>
<dbReference type="InterPro" id="IPR029055">
    <property type="entry name" value="Ntn_hydrolases_N"/>
</dbReference>
<keyword evidence="3" id="KW-0378">Hydrolase</keyword>
<keyword evidence="2" id="KW-0808">Transferase</keyword>
<dbReference type="RefSeq" id="WP_257767702.1">
    <property type="nucleotide sequence ID" value="NZ_CP102480.1"/>
</dbReference>
<protein>
    <submittedName>
        <fullName evidence="6">Gamma-glutamyltransferase family protein</fullName>
    </submittedName>
</protein>
<keyword evidence="5" id="KW-0732">Signal</keyword>
<reference evidence="6" key="1">
    <citation type="submission" date="2022-08" db="EMBL/GenBank/DDBJ databases">
        <title>Nisaea acidiphila sp. nov., isolated from a marine algal debris and emended description of the genus Nisaea Urios et al. 2008.</title>
        <authorList>
            <person name="Kwon K."/>
        </authorList>
    </citation>
    <scope>NUCLEOTIDE SEQUENCE</scope>
    <source>
        <strain evidence="6">MEBiC11861</strain>
    </source>
</reference>
<evidence type="ECO:0000313" key="7">
    <source>
        <dbReference type="Proteomes" id="UP001060336"/>
    </source>
</evidence>
<proteinExistence type="inferred from homology"/>
<evidence type="ECO:0000256" key="1">
    <source>
        <dbReference type="ARBA" id="ARBA00009381"/>
    </source>
</evidence>
<comment type="similarity">
    <text evidence="1">Belongs to the gamma-glutamyltransferase family.</text>
</comment>
<feature type="signal peptide" evidence="5">
    <location>
        <begin position="1"/>
        <end position="23"/>
    </location>
</feature>
<dbReference type="GO" id="GO:0016787">
    <property type="term" value="F:hydrolase activity"/>
    <property type="evidence" value="ECO:0007669"/>
    <property type="project" value="UniProtKB-KW"/>
</dbReference>
<dbReference type="PANTHER" id="PTHR43199:SF1">
    <property type="entry name" value="GLUTATHIONE HYDROLASE PROENZYME"/>
    <property type="match status" value="1"/>
</dbReference>
<gene>
    <name evidence="6" type="ORF">NUH88_17450</name>
</gene>